<dbReference type="PANTHER" id="PTHR42748:SF14">
    <property type="entry name" value="SNOAL-LIKE DOMAIN-CONTAINING PROTEIN"/>
    <property type="match status" value="1"/>
</dbReference>
<dbReference type="EMBL" id="ABDF02000069">
    <property type="protein sequence ID" value="EHK21602.1"/>
    <property type="molecule type" value="Genomic_DNA"/>
</dbReference>
<dbReference type="InterPro" id="IPR036291">
    <property type="entry name" value="NAD(P)-bd_dom_sf"/>
</dbReference>
<dbReference type="HOGENOM" id="CLU_007383_8_0_1"/>
<dbReference type="InParanoid" id="G9MVH6"/>
<gene>
    <name evidence="4" type="ORF">TRIVIDRAFT_70655</name>
</gene>
<dbReference type="Pfam" id="PF05368">
    <property type="entry name" value="NmrA"/>
    <property type="match status" value="1"/>
</dbReference>
<reference evidence="4 5" key="1">
    <citation type="journal article" date="2011" name="Genome Biol.">
        <title>Comparative genome sequence analysis underscores mycoparasitism as the ancestral life style of Trichoderma.</title>
        <authorList>
            <person name="Kubicek C.P."/>
            <person name="Herrera-Estrella A."/>
            <person name="Seidl-Seiboth V."/>
            <person name="Martinez D.A."/>
            <person name="Druzhinina I.S."/>
            <person name="Thon M."/>
            <person name="Zeilinger S."/>
            <person name="Casas-Flores S."/>
            <person name="Horwitz B.A."/>
            <person name="Mukherjee P.K."/>
            <person name="Mukherjee M."/>
            <person name="Kredics L."/>
            <person name="Alcaraz L.D."/>
            <person name="Aerts A."/>
            <person name="Antal Z."/>
            <person name="Atanasova L."/>
            <person name="Cervantes-Badillo M.G."/>
            <person name="Challacombe J."/>
            <person name="Chertkov O."/>
            <person name="McCluskey K."/>
            <person name="Coulpier F."/>
            <person name="Deshpande N."/>
            <person name="von Doehren H."/>
            <person name="Ebbole D.J."/>
            <person name="Esquivel-Naranjo E.U."/>
            <person name="Fekete E."/>
            <person name="Flipphi M."/>
            <person name="Glaser F."/>
            <person name="Gomez-Rodriguez E.Y."/>
            <person name="Gruber S."/>
            <person name="Han C."/>
            <person name="Henrissat B."/>
            <person name="Hermosa R."/>
            <person name="Hernandez-Onate M."/>
            <person name="Karaffa L."/>
            <person name="Kosti I."/>
            <person name="Le Crom S."/>
            <person name="Lindquist E."/>
            <person name="Lucas S."/>
            <person name="Luebeck M."/>
            <person name="Luebeck P.S."/>
            <person name="Margeot A."/>
            <person name="Metz B."/>
            <person name="Misra M."/>
            <person name="Nevalainen H."/>
            <person name="Omann M."/>
            <person name="Packer N."/>
            <person name="Perrone G."/>
            <person name="Uresti-Rivera E.E."/>
            <person name="Salamov A."/>
            <person name="Schmoll M."/>
            <person name="Seiboth B."/>
            <person name="Shapiro H."/>
            <person name="Sukno S."/>
            <person name="Tamayo-Ramos J.A."/>
            <person name="Tisch D."/>
            <person name="Wiest A."/>
            <person name="Wilkinson H.H."/>
            <person name="Zhang M."/>
            <person name="Coutinho P.M."/>
            <person name="Kenerley C.M."/>
            <person name="Monte E."/>
            <person name="Baker S.E."/>
            <person name="Grigoriev I.V."/>
        </authorList>
    </citation>
    <scope>NUCLEOTIDE SEQUENCE [LARGE SCALE GENOMIC DNA]</scope>
    <source>
        <strain evidence="5">Gv29-8 / FGSC 10586</strain>
    </source>
</reference>
<dbReference type="GO" id="GO:0005634">
    <property type="term" value="C:nucleus"/>
    <property type="evidence" value="ECO:0007669"/>
    <property type="project" value="TreeGrafter"/>
</dbReference>
<dbReference type="eggNOG" id="ENOG502SJDQ">
    <property type="taxonomic scope" value="Eukaryota"/>
</dbReference>
<protein>
    <recommendedName>
        <fullName evidence="3">NmrA-like domain-containing protein</fullName>
    </recommendedName>
</protein>
<organism evidence="4 5">
    <name type="scientific">Hypocrea virens (strain Gv29-8 / FGSC 10586)</name>
    <name type="common">Gliocladium virens</name>
    <name type="synonym">Trichoderma virens</name>
    <dbReference type="NCBI Taxonomy" id="413071"/>
    <lineage>
        <taxon>Eukaryota</taxon>
        <taxon>Fungi</taxon>
        <taxon>Dikarya</taxon>
        <taxon>Ascomycota</taxon>
        <taxon>Pezizomycotina</taxon>
        <taxon>Sordariomycetes</taxon>
        <taxon>Hypocreomycetidae</taxon>
        <taxon>Hypocreales</taxon>
        <taxon>Hypocreaceae</taxon>
        <taxon>Trichoderma</taxon>
    </lineage>
</organism>
<keyword evidence="5" id="KW-1185">Reference proteome</keyword>
<accession>G9MVH6</accession>
<sequence>MSTMVGHLSFENARVLVFGGTGAQGRSIIQALARTKRYRLSVLTRDKNSTKAAALASSFPDIEFVEGSYTTEEGLRNAFANQDVVYFCIDSFNVGEPFEYFWTFRAYEIAVQSKLKWFIFAGSGDRYGSLGMNEKYRNSHNIVSSRLTGWLMNQPLARLPWTILTGGVYAEMLGTLLRPTEEGDELFFHNPMDQDSVMPLIPLEMYGYRFEWALSHPEESIGKLLSAGPFFVTFPEVAAALQQVTGKKVQFRSITTSQWMEAISAHIDPDRRLPGGADPTDPTSFTFRKSFGAWWNIWKDQKEKKSEDMAWADEVYPTRPRGLKEWMEAVEYNGKQIVPLYEEF</sequence>
<dbReference type="InterPro" id="IPR008030">
    <property type="entry name" value="NmrA-like"/>
</dbReference>
<dbReference type="SUPFAM" id="SSF51735">
    <property type="entry name" value="NAD(P)-binding Rossmann-fold domains"/>
    <property type="match status" value="1"/>
</dbReference>
<proteinExistence type="inferred from homology"/>
<evidence type="ECO:0000256" key="1">
    <source>
        <dbReference type="ARBA" id="ARBA00006328"/>
    </source>
</evidence>
<dbReference type="OMA" id="WTFRAYE"/>
<dbReference type="OrthoDB" id="300709at2759"/>
<evidence type="ECO:0000313" key="5">
    <source>
        <dbReference type="Proteomes" id="UP000007115"/>
    </source>
</evidence>
<evidence type="ECO:0000313" key="4">
    <source>
        <dbReference type="EMBL" id="EHK21602.1"/>
    </source>
</evidence>
<evidence type="ECO:0000256" key="2">
    <source>
        <dbReference type="ARBA" id="ARBA00022857"/>
    </source>
</evidence>
<dbReference type="GeneID" id="25797366"/>
<feature type="domain" description="NmrA-like" evidence="3">
    <location>
        <begin position="12"/>
        <end position="90"/>
    </location>
</feature>
<dbReference type="VEuPathDB" id="FungiDB:TRIVIDRAFT_70655"/>
<comment type="similarity">
    <text evidence="1">Belongs to the NmrA-type oxidoreductase family.</text>
</comment>
<name>G9MVH6_HYPVG</name>
<dbReference type="Proteomes" id="UP000007115">
    <property type="component" value="Unassembled WGS sequence"/>
</dbReference>
<comment type="caution">
    <text evidence="4">The sequence shown here is derived from an EMBL/GenBank/DDBJ whole genome shotgun (WGS) entry which is preliminary data.</text>
</comment>
<dbReference type="RefSeq" id="XP_013955795.1">
    <property type="nucleotide sequence ID" value="XM_014100320.1"/>
</dbReference>
<dbReference type="InterPro" id="IPR051164">
    <property type="entry name" value="NmrA-like_oxidored"/>
</dbReference>
<dbReference type="Gene3D" id="3.40.50.720">
    <property type="entry name" value="NAD(P)-binding Rossmann-like Domain"/>
    <property type="match status" value="1"/>
</dbReference>
<keyword evidence="2" id="KW-0521">NADP</keyword>
<evidence type="ECO:0000259" key="3">
    <source>
        <dbReference type="Pfam" id="PF05368"/>
    </source>
</evidence>
<dbReference type="AlphaFoldDB" id="G9MVH6"/>
<dbReference type="PANTHER" id="PTHR42748">
    <property type="entry name" value="NITROGEN METABOLITE REPRESSION PROTEIN NMRA FAMILY MEMBER"/>
    <property type="match status" value="1"/>
</dbReference>